<feature type="transmembrane region" description="Helical" evidence="3">
    <location>
        <begin position="440"/>
        <end position="461"/>
    </location>
</feature>
<keyword evidence="3" id="KW-0472">Membrane</keyword>
<feature type="domain" description="Aldehyde dehydrogenase" evidence="4">
    <location>
        <begin position="22"/>
        <end position="154"/>
    </location>
</feature>
<gene>
    <name evidence="5" type="ORF">JAAARDRAFT_42013</name>
</gene>
<evidence type="ECO:0000313" key="5">
    <source>
        <dbReference type="EMBL" id="KDQ50556.1"/>
    </source>
</evidence>
<comment type="similarity">
    <text evidence="1">Belongs to the aldehyde dehydrogenase family.</text>
</comment>
<dbReference type="OrthoDB" id="5596991at2759"/>
<organism evidence="5 6">
    <name type="scientific">Jaapia argillacea MUCL 33604</name>
    <dbReference type="NCBI Taxonomy" id="933084"/>
    <lineage>
        <taxon>Eukaryota</taxon>
        <taxon>Fungi</taxon>
        <taxon>Dikarya</taxon>
        <taxon>Basidiomycota</taxon>
        <taxon>Agaricomycotina</taxon>
        <taxon>Agaricomycetes</taxon>
        <taxon>Agaricomycetidae</taxon>
        <taxon>Jaapiales</taxon>
        <taxon>Jaapiaceae</taxon>
        <taxon>Jaapia</taxon>
    </lineage>
</organism>
<evidence type="ECO:0000313" key="6">
    <source>
        <dbReference type="Proteomes" id="UP000027265"/>
    </source>
</evidence>
<sequence>MASSSETFLQLDAHFITGVTRPTTWRRKQLEGLHDLIQENTDSLVKAALQDSRLVPGEVLLELTSILSLIRTSIQTLITSNPSTKSATVDILGLYKQRQKITKLENPVGVVLINSHWAFPYSTTLGSLAFALVAGNVAAVLPPPTLSSTLPALLSKYLDQLAYAILTPSSLSKPHLHNIEALPSPSITPINIHPSSGSISLNSSSSSTNAGLSAVYVNETALKLKSAKAIASDIVQAKVAFNGASNFTPSIVFVDESVYEDVVKEITFAAREYGIGRTGGGEEVKRLVESLVENGAKVLSSGVLYVVEDDSRKLGKINGSLPFLMVTRVPSPDTAIDRIQGLSRLSGFYLYVHHPKFSKYITKFIDSTLTLTNSIPPHILLSSSSPTLSLSQTIITTTPSPLASPSTDKLRDVIRKANIGRLRVDEGPGTRMDFFEQVKLAYRSVQVVGVLSVGLGVWGVYRRFTR</sequence>
<dbReference type="InterPro" id="IPR016163">
    <property type="entry name" value="Ald_DH_C"/>
</dbReference>
<dbReference type="Gene3D" id="3.40.309.10">
    <property type="entry name" value="Aldehyde Dehydrogenase, Chain A, domain 2"/>
    <property type="match status" value="1"/>
</dbReference>
<dbReference type="InterPro" id="IPR016162">
    <property type="entry name" value="Ald_DH_N"/>
</dbReference>
<dbReference type="HOGENOM" id="CLU_601361_0_0_1"/>
<dbReference type="AlphaFoldDB" id="A0A067PJB7"/>
<dbReference type="InterPro" id="IPR012394">
    <property type="entry name" value="Aldehyde_DH_NAD(P)"/>
</dbReference>
<proteinExistence type="inferred from homology"/>
<accession>A0A067PJB7</accession>
<keyword evidence="2" id="KW-0560">Oxidoreductase</keyword>
<dbReference type="GO" id="GO:0005737">
    <property type="term" value="C:cytoplasm"/>
    <property type="evidence" value="ECO:0007669"/>
    <property type="project" value="TreeGrafter"/>
</dbReference>
<dbReference type="STRING" id="933084.A0A067PJB7"/>
<reference evidence="6" key="1">
    <citation type="journal article" date="2014" name="Proc. Natl. Acad. Sci. U.S.A.">
        <title>Extensive sampling of basidiomycete genomes demonstrates inadequacy of the white-rot/brown-rot paradigm for wood decay fungi.</title>
        <authorList>
            <person name="Riley R."/>
            <person name="Salamov A.A."/>
            <person name="Brown D.W."/>
            <person name="Nagy L.G."/>
            <person name="Floudas D."/>
            <person name="Held B.W."/>
            <person name="Levasseur A."/>
            <person name="Lombard V."/>
            <person name="Morin E."/>
            <person name="Otillar R."/>
            <person name="Lindquist E.A."/>
            <person name="Sun H."/>
            <person name="LaButti K.M."/>
            <person name="Schmutz J."/>
            <person name="Jabbour D."/>
            <person name="Luo H."/>
            <person name="Baker S.E."/>
            <person name="Pisabarro A.G."/>
            <person name="Walton J.D."/>
            <person name="Blanchette R.A."/>
            <person name="Henrissat B."/>
            <person name="Martin F."/>
            <person name="Cullen D."/>
            <person name="Hibbett D.S."/>
            <person name="Grigoriev I.V."/>
        </authorList>
    </citation>
    <scope>NUCLEOTIDE SEQUENCE [LARGE SCALE GENOMIC DNA]</scope>
    <source>
        <strain evidence="6">MUCL 33604</strain>
    </source>
</reference>
<dbReference type="EMBL" id="KL197759">
    <property type="protein sequence ID" value="KDQ50556.1"/>
    <property type="molecule type" value="Genomic_DNA"/>
</dbReference>
<dbReference type="Gene3D" id="3.40.605.10">
    <property type="entry name" value="Aldehyde Dehydrogenase, Chain A, domain 1"/>
    <property type="match status" value="1"/>
</dbReference>
<dbReference type="InterPro" id="IPR016161">
    <property type="entry name" value="Ald_DH/histidinol_DH"/>
</dbReference>
<keyword evidence="3" id="KW-1133">Transmembrane helix</keyword>
<name>A0A067PJB7_9AGAM</name>
<dbReference type="InterPro" id="IPR015590">
    <property type="entry name" value="Aldehyde_DH_dom"/>
</dbReference>
<dbReference type="GO" id="GO:0006081">
    <property type="term" value="P:aldehyde metabolic process"/>
    <property type="evidence" value="ECO:0007669"/>
    <property type="project" value="InterPro"/>
</dbReference>
<protein>
    <recommendedName>
        <fullName evidence="4">Aldehyde dehydrogenase domain-containing protein</fullName>
    </recommendedName>
</protein>
<evidence type="ECO:0000259" key="4">
    <source>
        <dbReference type="Pfam" id="PF00171"/>
    </source>
</evidence>
<dbReference type="SUPFAM" id="SSF53720">
    <property type="entry name" value="ALDH-like"/>
    <property type="match status" value="1"/>
</dbReference>
<dbReference type="Pfam" id="PF00171">
    <property type="entry name" value="Aldedh"/>
    <property type="match status" value="1"/>
</dbReference>
<keyword evidence="6" id="KW-1185">Reference proteome</keyword>
<dbReference type="Proteomes" id="UP000027265">
    <property type="component" value="Unassembled WGS sequence"/>
</dbReference>
<evidence type="ECO:0000256" key="1">
    <source>
        <dbReference type="ARBA" id="ARBA00009986"/>
    </source>
</evidence>
<dbReference type="PANTHER" id="PTHR43570:SF16">
    <property type="entry name" value="ALDEHYDE DEHYDROGENASE TYPE III, ISOFORM Q"/>
    <property type="match status" value="1"/>
</dbReference>
<dbReference type="GO" id="GO:0004029">
    <property type="term" value="F:aldehyde dehydrogenase (NAD+) activity"/>
    <property type="evidence" value="ECO:0007669"/>
    <property type="project" value="TreeGrafter"/>
</dbReference>
<evidence type="ECO:0000256" key="3">
    <source>
        <dbReference type="SAM" id="Phobius"/>
    </source>
</evidence>
<dbReference type="InParanoid" id="A0A067PJB7"/>
<evidence type="ECO:0000256" key="2">
    <source>
        <dbReference type="ARBA" id="ARBA00023002"/>
    </source>
</evidence>
<dbReference type="PANTHER" id="PTHR43570">
    <property type="entry name" value="ALDEHYDE DEHYDROGENASE"/>
    <property type="match status" value="1"/>
</dbReference>
<keyword evidence="3" id="KW-0812">Transmembrane</keyword>